<evidence type="ECO:0000256" key="1">
    <source>
        <dbReference type="ARBA" id="ARBA00023002"/>
    </source>
</evidence>
<dbReference type="AlphaFoldDB" id="A0A1T5LFR7"/>
<dbReference type="OrthoDB" id="9770537at2"/>
<sequence>MTVTAVLAGHSIVAGEPLVGAAGTAVAHDPATDEPLEPAYSLLAVDQLAHATAAAEEAFASFSALAPEPHARFLERAAENLEAAGSAIVARAMQETGLPEARLTGELARTTGQLRLFAAVVRQGDHRGVRVDPARPDRAPLPRADIRQRQVPVGPVAVFGASNFPLAFSVAGGDTASALAAGCPVVVKAHGAHPGTGELVGRAVADAVAAEGLHPGVFSLVYGPGAQVGRALVTDPAIRAVGFTGSRSGGLALVAAAAARPVPIPVYAEMSSVNPVVVLPGALDPDEGADVDALAAAYLASVTGSSGQLCTAPGILLAPRSERGDAFVDAVRRAAEAATGQTMLTAGIARAWHDGVDALGAQDGVEAAGTGTPGATRNAPAPSVFVADVATFLANPVLEAEIFGAASLVVRYSGDDELLAAVGRLEGQLTATLHLTEADAATARRLLPVLERKAGRILANGWPTGVEVGHAMVHGGPFPATSDGRTTSVGTLAIDRFLRPVAYQGLPDYLLPEPVRPDNPWRLTRRVDGVLRAAETEAAR</sequence>
<evidence type="ECO:0000313" key="4">
    <source>
        <dbReference type="Proteomes" id="UP000189777"/>
    </source>
</evidence>
<dbReference type="InterPro" id="IPR016163">
    <property type="entry name" value="Ald_DH_C"/>
</dbReference>
<evidence type="ECO:0000313" key="3">
    <source>
        <dbReference type="EMBL" id="SKC74887.1"/>
    </source>
</evidence>
<dbReference type="STRING" id="526729.SAMN04324258_3339"/>
<reference evidence="3 4" key="1">
    <citation type="submission" date="2017-02" db="EMBL/GenBank/DDBJ databases">
        <authorList>
            <person name="Peterson S.W."/>
        </authorList>
    </citation>
    <scope>NUCLEOTIDE SEQUENCE [LARGE SCALE GENOMIC DNA]</scope>
    <source>
        <strain evidence="3 4">DSM 21481</strain>
    </source>
</reference>
<dbReference type="InterPro" id="IPR050740">
    <property type="entry name" value="Aldehyde_DH_Superfamily"/>
</dbReference>
<dbReference type="InterPro" id="IPR016161">
    <property type="entry name" value="Ald_DH/histidinol_DH"/>
</dbReference>
<keyword evidence="4" id="KW-1185">Reference proteome</keyword>
<gene>
    <name evidence="3" type="ORF">SAMN04324258_3339</name>
</gene>
<dbReference type="EMBL" id="FUZQ01000006">
    <property type="protein sequence ID" value="SKC74887.1"/>
    <property type="molecule type" value="Genomic_DNA"/>
</dbReference>
<dbReference type="Gene3D" id="3.40.309.10">
    <property type="entry name" value="Aldehyde Dehydrogenase, Chain A, domain 2"/>
    <property type="match status" value="1"/>
</dbReference>
<dbReference type="Gene3D" id="3.40.605.10">
    <property type="entry name" value="Aldehyde Dehydrogenase, Chain A, domain 1"/>
    <property type="match status" value="1"/>
</dbReference>
<keyword evidence="1" id="KW-0560">Oxidoreductase</keyword>
<evidence type="ECO:0000259" key="2">
    <source>
        <dbReference type="Pfam" id="PF00171"/>
    </source>
</evidence>
<name>A0A1T5LFR7_9MICO</name>
<dbReference type="PANTHER" id="PTHR43353:SF3">
    <property type="entry name" value="ALDEHYDE DEHYDROGENASE-RELATED"/>
    <property type="match status" value="1"/>
</dbReference>
<dbReference type="RefSeq" id="WP_079575623.1">
    <property type="nucleotide sequence ID" value="NZ_FUZQ01000006.1"/>
</dbReference>
<dbReference type="InterPro" id="IPR016162">
    <property type="entry name" value="Ald_DH_N"/>
</dbReference>
<proteinExistence type="predicted"/>
<protein>
    <submittedName>
        <fullName evidence="3">NADP-dependent aldehyde dehydrogenase</fullName>
    </submittedName>
</protein>
<dbReference type="InterPro" id="IPR015590">
    <property type="entry name" value="Aldehyde_DH_dom"/>
</dbReference>
<dbReference type="SUPFAM" id="SSF53720">
    <property type="entry name" value="ALDH-like"/>
    <property type="match status" value="1"/>
</dbReference>
<dbReference type="InterPro" id="IPR044151">
    <property type="entry name" value="ALDH_KGSADH"/>
</dbReference>
<organism evidence="3 4">
    <name type="scientific">Krasilnikoviella flava</name>
    <dbReference type="NCBI Taxonomy" id="526729"/>
    <lineage>
        <taxon>Bacteria</taxon>
        <taxon>Bacillati</taxon>
        <taxon>Actinomycetota</taxon>
        <taxon>Actinomycetes</taxon>
        <taxon>Micrococcales</taxon>
        <taxon>Promicromonosporaceae</taxon>
        <taxon>Krasilnikoviella</taxon>
    </lineage>
</organism>
<dbReference type="GO" id="GO:0016620">
    <property type="term" value="F:oxidoreductase activity, acting on the aldehyde or oxo group of donors, NAD or NADP as acceptor"/>
    <property type="evidence" value="ECO:0007669"/>
    <property type="project" value="InterPro"/>
</dbReference>
<dbReference type="CDD" id="cd07129">
    <property type="entry name" value="ALDH_KGSADH"/>
    <property type="match status" value="1"/>
</dbReference>
<dbReference type="PANTHER" id="PTHR43353">
    <property type="entry name" value="SUCCINATE-SEMIALDEHYDE DEHYDROGENASE, MITOCHONDRIAL"/>
    <property type="match status" value="1"/>
</dbReference>
<feature type="domain" description="Aldehyde dehydrogenase" evidence="2">
    <location>
        <begin position="27"/>
        <end position="475"/>
    </location>
</feature>
<dbReference type="Pfam" id="PF00171">
    <property type="entry name" value="Aldedh"/>
    <property type="match status" value="1"/>
</dbReference>
<accession>A0A1T5LFR7</accession>
<dbReference type="Proteomes" id="UP000189777">
    <property type="component" value="Unassembled WGS sequence"/>
</dbReference>